<accession>A0A1F4W093</accession>
<protein>
    <recommendedName>
        <fullName evidence="4">Metal-dependent hydrolase</fullName>
    </recommendedName>
</protein>
<feature type="transmembrane region" description="Helical" evidence="1">
    <location>
        <begin position="83"/>
        <end position="101"/>
    </location>
</feature>
<evidence type="ECO:0008006" key="4">
    <source>
        <dbReference type="Google" id="ProtNLM"/>
    </source>
</evidence>
<evidence type="ECO:0000313" key="2">
    <source>
        <dbReference type="EMBL" id="OGC62842.1"/>
    </source>
</evidence>
<dbReference type="AlphaFoldDB" id="A0A1F4W093"/>
<keyword evidence="1" id="KW-0472">Membrane</keyword>
<evidence type="ECO:0000256" key="1">
    <source>
        <dbReference type="SAM" id="Phobius"/>
    </source>
</evidence>
<organism evidence="2 3">
    <name type="scientific">candidate division WWE3 bacterium RIFOXYA2_FULL_46_9</name>
    <dbReference type="NCBI Taxonomy" id="1802636"/>
    <lineage>
        <taxon>Bacteria</taxon>
        <taxon>Katanobacteria</taxon>
    </lineage>
</organism>
<feature type="transmembrane region" description="Helical" evidence="1">
    <location>
        <begin position="20"/>
        <end position="41"/>
    </location>
</feature>
<keyword evidence="1" id="KW-0812">Transmembrane</keyword>
<evidence type="ECO:0000313" key="3">
    <source>
        <dbReference type="Proteomes" id="UP000176614"/>
    </source>
</evidence>
<name>A0A1F4W093_UNCKA</name>
<gene>
    <name evidence="2" type="ORF">A2264_04205</name>
</gene>
<dbReference type="EMBL" id="MEVT01000012">
    <property type="protein sequence ID" value="OGC62842.1"/>
    <property type="molecule type" value="Genomic_DNA"/>
</dbReference>
<sequence length="146" mass="16215">MSLVYTEIMHLSASLLVGGSLSLLSGSYLPLVLSLVAGFFIDGDHLIDYLIFRGSRVTLKGFFSGNYFKESQKAYIFLHSWELAFGIVSLGLVANSSLLFYSVGLSLAVHLLIDQFTNSPGLYAYFLYHRITHKFDLKSSFPLCSP</sequence>
<comment type="caution">
    <text evidence="2">The sequence shown here is derived from an EMBL/GenBank/DDBJ whole genome shotgun (WGS) entry which is preliminary data.</text>
</comment>
<dbReference type="Proteomes" id="UP000176614">
    <property type="component" value="Unassembled WGS sequence"/>
</dbReference>
<reference evidence="2 3" key="1">
    <citation type="journal article" date="2016" name="Nat. Commun.">
        <title>Thousands of microbial genomes shed light on interconnected biogeochemical processes in an aquifer system.</title>
        <authorList>
            <person name="Anantharaman K."/>
            <person name="Brown C.T."/>
            <person name="Hug L.A."/>
            <person name="Sharon I."/>
            <person name="Castelle C.J."/>
            <person name="Probst A.J."/>
            <person name="Thomas B.C."/>
            <person name="Singh A."/>
            <person name="Wilkins M.J."/>
            <person name="Karaoz U."/>
            <person name="Brodie E.L."/>
            <person name="Williams K.H."/>
            <person name="Hubbard S.S."/>
            <person name="Banfield J.F."/>
        </authorList>
    </citation>
    <scope>NUCLEOTIDE SEQUENCE [LARGE SCALE GENOMIC DNA]</scope>
</reference>
<proteinExistence type="predicted"/>
<keyword evidence="1" id="KW-1133">Transmembrane helix</keyword>